<evidence type="ECO:0000256" key="1">
    <source>
        <dbReference type="ARBA" id="ARBA00004141"/>
    </source>
</evidence>
<comment type="subcellular location">
    <subcellularLocation>
        <location evidence="1">Membrane</location>
        <topology evidence="1">Multi-pass membrane protein</topology>
    </subcellularLocation>
</comment>
<evidence type="ECO:0000256" key="2">
    <source>
        <dbReference type="ARBA" id="ARBA00022692"/>
    </source>
</evidence>
<evidence type="ECO:0000256" key="3">
    <source>
        <dbReference type="ARBA" id="ARBA00022989"/>
    </source>
</evidence>
<feature type="transmembrane region" description="Helical" evidence="5">
    <location>
        <begin position="290"/>
        <end position="309"/>
    </location>
</feature>
<keyword evidence="2 5" id="KW-0812">Transmembrane</keyword>
<reference evidence="7" key="1">
    <citation type="journal article" date="2015" name="PLoS Genet.">
        <title>Genome Sequence and Transcriptome Analyses of Chrysochromulina tobin: Metabolic Tools for Enhanced Algal Fitness in the Prominent Order Prymnesiales (Haptophyceae).</title>
        <authorList>
            <person name="Hovde B.T."/>
            <person name="Deodato C.R."/>
            <person name="Hunsperger H.M."/>
            <person name="Ryken S.A."/>
            <person name="Yost W."/>
            <person name="Jha R.K."/>
            <person name="Patterson J."/>
            <person name="Monnat R.J. Jr."/>
            <person name="Barlow S.B."/>
            <person name="Starkenburg S.R."/>
            <person name="Cattolico R.A."/>
        </authorList>
    </citation>
    <scope>NUCLEOTIDE SEQUENCE</scope>
    <source>
        <strain evidence="7">CCMP291</strain>
    </source>
</reference>
<evidence type="ECO:0000256" key="5">
    <source>
        <dbReference type="SAM" id="Phobius"/>
    </source>
</evidence>
<dbReference type="InterPro" id="IPR007271">
    <property type="entry name" value="Nuc_sug_transpt"/>
</dbReference>
<dbReference type="EMBL" id="JWZX01000890">
    <property type="protein sequence ID" value="KOO35389.1"/>
    <property type="molecule type" value="Genomic_DNA"/>
</dbReference>
<feature type="transmembrane region" description="Helical" evidence="5">
    <location>
        <begin position="341"/>
        <end position="361"/>
    </location>
</feature>
<proteinExistence type="predicted"/>
<feature type="transmembrane region" description="Helical" evidence="5">
    <location>
        <begin position="235"/>
        <end position="256"/>
    </location>
</feature>
<feature type="transmembrane region" description="Helical" evidence="5">
    <location>
        <begin position="39"/>
        <end position="58"/>
    </location>
</feature>
<dbReference type="GO" id="GO:0015165">
    <property type="term" value="F:pyrimidine nucleotide-sugar transmembrane transporter activity"/>
    <property type="evidence" value="ECO:0007669"/>
    <property type="project" value="InterPro"/>
</dbReference>
<organism evidence="6 7">
    <name type="scientific">Chrysochromulina tobinii</name>
    <dbReference type="NCBI Taxonomy" id="1460289"/>
    <lineage>
        <taxon>Eukaryota</taxon>
        <taxon>Haptista</taxon>
        <taxon>Haptophyta</taxon>
        <taxon>Prymnesiophyceae</taxon>
        <taxon>Prymnesiales</taxon>
        <taxon>Chrysochromulinaceae</taxon>
        <taxon>Chrysochromulina</taxon>
    </lineage>
</organism>
<keyword evidence="7" id="KW-1185">Reference proteome</keyword>
<keyword evidence="3 5" id="KW-1133">Transmembrane helix</keyword>
<dbReference type="GO" id="GO:0000139">
    <property type="term" value="C:Golgi membrane"/>
    <property type="evidence" value="ECO:0007669"/>
    <property type="project" value="InterPro"/>
</dbReference>
<name>A0A0M0K9A5_9EUKA</name>
<feature type="transmembrane region" description="Helical" evidence="5">
    <location>
        <begin position="146"/>
        <end position="162"/>
    </location>
</feature>
<dbReference type="PIRSF" id="PIRSF005799">
    <property type="entry name" value="UDP-gal_transpt"/>
    <property type="match status" value="1"/>
</dbReference>
<gene>
    <name evidence="6" type="ORF">Ctob_012547</name>
</gene>
<feature type="transmembrane region" description="Helical" evidence="5">
    <location>
        <begin position="316"/>
        <end position="335"/>
    </location>
</feature>
<sequence>MKRLHDSAVSDDAALAVSTPPKSAITAYAPPPARWLKPVSLVLMLVQNAAFVLVMRYSRKQQAGATSAQTYSIGMVVALQEAFKMIICFAVLAAPPAGSLWLALEPLTRPRELLNIAVPAFCFTLQNNILYVALSNLDALTFQITYQLKTLLTALFSVVLLGKQMSGLQWFSQLTLMVGIILAQLADTPPASGGGSGKILDVLDVLAPPPAALSAAAAAPPPPALATTPTPTRSLTIGLAAVLTAALSSAFASVYFERLLKEKPAPAPGHRTEGGMSGLLHHPLRGFEPSTWAVIVVNGFGGLLVAIVIKYADNIWKGFATAGAIVATGAVAPLLDLGPSPNALLIAGTTFVIISLFMYALPPRAPRPQPGSRLREV</sequence>
<dbReference type="InterPro" id="IPR037185">
    <property type="entry name" value="EmrE-like"/>
</dbReference>
<evidence type="ECO:0000256" key="4">
    <source>
        <dbReference type="ARBA" id="ARBA00023136"/>
    </source>
</evidence>
<dbReference type="OrthoDB" id="408493at2759"/>
<protein>
    <submittedName>
        <fullName evidence="6">Udp-galactose translocator</fullName>
    </submittedName>
</protein>
<accession>A0A0M0K9A5</accession>
<evidence type="ECO:0000313" key="7">
    <source>
        <dbReference type="Proteomes" id="UP000037460"/>
    </source>
</evidence>
<dbReference type="SUPFAM" id="SSF103481">
    <property type="entry name" value="Multidrug resistance efflux transporter EmrE"/>
    <property type="match status" value="1"/>
</dbReference>
<dbReference type="PANTHER" id="PTHR10231">
    <property type="entry name" value="NUCLEOTIDE-SUGAR TRANSMEMBRANE TRANSPORTER"/>
    <property type="match status" value="1"/>
</dbReference>
<dbReference type="AlphaFoldDB" id="A0A0M0K9A5"/>
<feature type="transmembrane region" description="Helical" evidence="5">
    <location>
        <begin position="70"/>
        <end position="93"/>
    </location>
</feature>
<dbReference type="Pfam" id="PF04142">
    <property type="entry name" value="Nuc_sug_transp"/>
    <property type="match status" value="2"/>
</dbReference>
<dbReference type="Proteomes" id="UP000037460">
    <property type="component" value="Unassembled WGS sequence"/>
</dbReference>
<evidence type="ECO:0000313" key="6">
    <source>
        <dbReference type="EMBL" id="KOO35389.1"/>
    </source>
</evidence>
<comment type="caution">
    <text evidence="6">The sequence shown here is derived from an EMBL/GenBank/DDBJ whole genome shotgun (WGS) entry which is preliminary data.</text>
</comment>
<keyword evidence="4 5" id="KW-0472">Membrane</keyword>